<feature type="region of interest" description="Disordered" evidence="3">
    <location>
        <begin position="154"/>
        <end position="186"/>
    </location>
</feature>
<sequence>MGHLPSRKSQSTCGDELKRTTPTLTRCATLDPRGGRPACAMNPWLFLCLVASVVGAWSAIHAQGVSEDCCLDYHPCVGPSFLRNVAGYRRQEVSGSCNLPAVIFFFTKDKMLCANPRDSWVQKMMVSLDAGNNTLSKYHRRHLYGALPRCRKSSTGISKLPPPKFRRPPRRNKRKTSLLTKVNPGP</sequence>
<accession>A0A7N5K2Q5</accession>
<dbReference type="PANTHER" id="PTHR12015:SF70">
    <property type="entry name" value="C-C MOTIF CHEMOKINE 25"/>
    <property type="match status" value="1"/>
</dbReference>
<dbReference type="GeneID" id="105238779"/>
<dbReference type="GO" id="GO:0070098">
    <property type="term" value="P:chemokine-mediated signaling pathway"/>
    <property type="evidence" value="ECO:0007669"/>
    <property type="project" value="TreeGrafter"/>
</dbReference>
<dbReference type="CTD" id="6370"/>
<evidence type="ECO:0000313" key="5">
    <source>
        <dbReference type="Ensembl" id="ENSAMEP00000034023.1"/>
    </source>
</evidence>
<feature type="compositionally biased region" description="Basic residues" evidence="3">
    <location>
        <begin position="164"/>
        <end position="176"/>
    </location>
</feature>
<dbReference type="AlphaFoldDB" id="A0A7N5K2Q5"/>
<dbReference type="Gene3D" id="2.40.50.40">
    <property type="match status" value="1"/>
</dbReference>
<keyword evidence="1" id="KW-0145">Chemotaxis</keyword>
<name>A0A7N5K2Q5_AILME</name>
<dbReference type="InterPro" id="IPR036048">
    <property type="entry name" value="Interleukin_8-like_sf"/>
</dbReference>
<dbReference type="GeneTree" id="ENSGT01140000283608"/>
<dbReference type="GO" id="GO:0030335">
    <property type="term" value="P:positive regulation of cell migration"/>
    <property type="evidence" value="ECO:0007669"/>
    <property type="project" value="TreeGrafter"/>
</dbReference>
<dbReference type="GO" id="GO:0048020">
    <property type="term" value="F:CCR chemokine receptor binding"/>
    <property type="evidence" value="ECO:0007669"/>
    <property type="project" value="TreeGrafter"/>
</dbReference>
<dbReference type="InParanoid" id="A0A7N5K2Q5"/>
<dbReference type="KEGG" id="aml:105238779"/>
<reference evidence="5" key="3">
    <citation type="submission" date="2025-09" db="UniProtKB">
        <authorList>
            <consortium name="Ensembl"/>
        </authorList>
    </citation>
    <scope>IDENTIFICATION</scope>
</reference>
<evidence type="ECO:0000313" key="6">
    <source>
        <dbReference type="Proteomes" id="UP000008912"/>
    </source>
</evidence>
<evidence type="ECO:0000256" key="2">
    <source>
        <dbReference type="ARBA" id="ARBA00022514"/>
    </source>
</evidence>
<reference evidence="5" key="2">
    <citation type="submission" date="2025-08" db="UniProtKB">
        <authorList>
            <consortium name="Ensembl"/>
        </authorList>
    </citation>
    <scope>IDENTIFICATION</scope>
</reference>
<proteinExistence type="predicted"/>
<evidence type="ECO:0000256" key="3">
    <source>
        <dbReference type="SAM" id="MobiDB-lite"/>
    </source>
</evidence>
<organism evidence="5 6">
    <name type="scientific">Ailuropoda melanoleuca</name>
    <name type="common">Giant panda</name>
    <dbReference type="NCBI Taxonomy" id="9646"/>
    <lineage>
        <taxon>Eukaryota</taxon>
        <taxon>Metazoa</taxon>
        <taxon>Chordata</taxon>
        <taxon>Craniata</taxon>
        <taxon>Vertebrata</taxon>
        <taxon>Euteleostomi</taxon>
        <taxon>Mammalia</taxon>
        <taxon>Eutheria</taxon>
        <taxon>Laurasiatheria</taxon>
        <taxon>Carnivora</taxon>
        <taxon>Caniformia</taxon>
        <taxon>Ursidae</taxon>
        <taxon>Ailuropoda</taxon>
    </lineage>
</organism>
<dbReference type="Pfam" id="PF00048">
    <property type="entry name" value="IL8"/>
    <property type="match status" value="1"/>
</dbReference>
<dbReference type="SMART" id="SM00199">
    <property type="entry name" value="SCY"/>
    <property type="match status" value="1"/>
</dbReference>
<evidence type="ECO:0000256" key="1">
    <source>
        <dbReference type="ARBA" id="ARBA00022500"/>
    </source>
</evidence>
<dbReference type="InterPro" id="IPR001811">
    <property type="entry name" value="Chemokine_IL8-like_dom"/>
</dbReference>
<feature type="domain" description="Chemokine interleukin-8-like" evidence="4">
    <location>
        <begin position="66"/>
        <end position="128"/>
    </location>
</feature>
<gene>
    <name evidence="5" type="primary">CCL25</name>
</gene>
<dbReference type="FunCoup" id="A0A7N5K2Q5">
    <property type="interactions" value="88"/>
</dbReference>
<keyword evidence="6" id="KW-1185">Reference proteome</keyword>
<dbReference type="PANTHER" id="PTHR12015">
    <property type="entry name" value="SMALL INDUCIBLE CYTOKINE A"/>
    <property type="match status" value="1"/>
</dbReference>
<dbReference type="GO" id="GO:0048245">
    <property type="term" value="P:eosinophil chemotaxis"/>
    <property type="evidence" value="ECO:0007669"/>
    <property type="project" value="TreeGrafter"/>
</dbReference>
<reference evidence="5 6" key="1">
    <citation type="journal article" date="2010" name="Nature">
        <title>The sequence and de novo assembly of the giant panda genome.</title>
        <authorList>
            <person name="Li R."/>
            <person name="Fan W."/>
            <person name="Tian G."/>
            <person name="Zhu H."/>
            <person name="He L."/>
            <person name="Cai J."/>
            <person name="Huang Q."/>
            <person name="Cai Q."/>
            <person name="Li B."/>
            <person name="Bai Y."/>
            <person name="Zhang Z."/>
            <person name="Zhang Y."/>
            <person name="Wang W."/>
            <person name="Li J."/>
            <person name="Wei F."/>
            <person name="Li H."/>
            <person name="Jian M."/>
            <person name="Li J."/>
            <person name="Zhang Z."/>
            <person name="Nielsen R."/>
            <person name="Li D."/>
            <person name="Gu W."/>
            <person name="Yang Z."/>
            <person name="Xuan Z."/>
            <person name="Ryder O.A."/>
            <person name="Leung F.C."/>
            <person name="Zhou Y."/>
            <person name="Cao J."/>
            <person name="Sun X."/>
            <person name="Fu Y."/>
            <person name="Fang X."/>
            <person name="Guo X."/>
            <person name="Wang B."/>
            <person name="Hou R."/>
            <person name="Shen F."/>
            <person name="Mu B."/>
            <person name="Ni P."/>
            <person name="Lin R."/>
            <person name="Qian W."/>
            <person name="Wang G."/>
            <person name="Yu C."/>
            <person name="Nie W."/>
            <person name="Wang J."/>
            <person name="Wu Z."/>
            <person name="Liang H."/>
            <person name="Min J."/>
            <person name="Wu Q."/>
            <person name="Cheng S."/>
            <person name="Ruan J."/>
            <person name="Wang M."/>
            <person name="Shi Z."/>
            <person name="Wen M."/>
            <person name="Liu B."/>
            <person name="Ren X."/>
            <person name="Zheng H."/>
            <person name="Dong D."/>
            <person name="Cook K."/>
            <person name="Shan G."/>
            <person name="Zhang H."/>
            <person name="Kosiol C."/>
            <person name="Xie X."/>
            <person name="Lu Z."/>
            <person name="Zheng H."/>
            <person name="Li Y."/>
            <person name="Steiner C.C."/>
            <person name="Lam T.T."/>
            <person name="Lin S."/>
            <person name="Zhang Q."/>
            <person name="Li G."/>
            <person name="Tian J."/>
            <person name="Gong T."/>
            <person name="Liu H."/>
            <person name="Zhang D."/>
            <person name="Fang L."/>
            <person name="Ye C."/>
            <person name="Zhang J."/>
            <person name="Hu W."/>
            <person name="Xu A."/>
            <person name="Ren Y."/>
            <person name="Zhang G."/>
            <person name="Bruford M.W."/>
            <person name="Li Q."/>
            <person name="Ma L."/>
            <person name="Guo Y."/>
            <person name="An N."/>
            <person name="Hu Y."/>
            <person name="Zheng Y."/>
            <person name="Shi Y."/>
            <person name="Li Z."/>
            <person name="Liu Q."/>
            <person name="Chen Y."/>
            <person name="Zhao J."/>
            <person name="Qu N."/>
            <person name="Zhao S."/>
            <person name="Tian F."/>
            <person name="Wang X."/>
            <person name="Wang H."/>
            <person name="Xu L."/>
            <person name="Liu X."/>
            <person name="Vinar T."/>
            <person name="Wang Y."/>
            <person name="Lam T.W."/>
            <person name="Yiu S.M."/>
            <person name="Liu S."/>
            <person name="Zhang H."/>
            <person name="Li D."/>
            <person name="Huang Y."/>
            <person name="Wang X."/>
            <person name="Yang G."/>
            <person name="Jiang Z."/>
            <person name="Wang J."/>
            <person name="Qin N."/>
            <person name="Li L."/>
            <person name="Li J."/>
            <person name="Bolund L."/>
            <person name="Kristiansen K."/>
            <person name="Wong G.K."/>
            <person name="Olson M."/>
            <person name="Zhang X."/>
            <person name="Li S."/>
            <person name="Yang H."/>
            <person name="Wang J."/>
            <person name="Wang J."/>
        </authorList>
    </citation>
    <scope>NUCLEOTIDE SEQUENCE [LARGE SCALE GENOMIC DNA]</scope>
</reference>
<keyword evidence="2" id="KW-0202">Cytokine</keyword>
<evidence type="ECO:0000259" key="4">
    <source>
        <dbReference type="SMART" id="SM00199"/>
    </source>
</evidence>
<dbReference type="RefSeq" id="XP_019658041.2">
    <property type="nucleotide sequence ID" value="XM_019802482.2"/>
</dbReference>
<dbReference type="Proteomes" id="UP000008912">
    <property type="component" value="Unassembled WGS sequence"/>
</dbReference>
<dbReference type="GO" id="GO:0008009">
    <property type="term" value="F:chemokine activity"/>
    <property type="evidence" value="ECO:0007669"/>
    <property type="project" value="InterPro"/>
</dbReference>
<dbReference type="SUPFAM" id="SSF54117">
    <property type="entry name" value="Interleukin 8-like chemokines"/>
    <property type="match status" value="1"/>
</dbReference>
<dbReference type="GO" id="GO:0005615">
    <property type="term" value="C:extracellular space"/>
    <property type="evidence" value="ECO:0007669"/>
    <property type="project" value="UniProtKB-KW"/>
</dbReference>
<dbReference type="OrthoDB" id="9930747at2759"/>
<dbReference type="Ensembl" id="ENSAMET00000036791.1">
    <property type="protein sequence ID" value="ENSAMEP00000034023.1"/>
    <property type="gene ID" value="ENSAMEG00000025518.1"/>
</dbReference>
<dbReference type="InterPro" id="IPR039809">
    <property type="entry name" value="Chemokine_b/g/d"/>
</dbReference>
<dbReference type="GO" id="GO:0006954">
    <property type="term" value="P:inflammatory response"/>
    <property type="evidence" value="ECO:0007669"/>
    <property type="project" value="TreeGrafter"/>
</dbReference>
<dbReference type="GO" id="GO:0061844">
    <property type="term" value="P:antimicrobial humoral immune response mediated by antimicrobial peptide"/>
    <property type="evidence" value="ECO:0007669"/>
    <property type="project" value="TreeGrafter"/>
</dbReference>
<protein>
    <submittedName>
        <fullName evidence="5">C-C motif chemokine ligand 25</fullName>
    </submittedName>
</protein>